<evidence type="ECO:0000313" key="3">
    <source>
        <dbReference type="EMBL" id="CCD23397.1"/>
    </source>
</evidence>
<dbReference type="OrthoDB" id="73639at2759"/>
<evidence type="ECO:0000259" key="2">
    <source>
        <dbReference type="PROSITE" id="PS51203"/>
    </source>
</evidence>
<dbReference type="HOGENOM" id="CLU_030217_1_0_1"/>
<dbReference type="GO" id="GO:0005654">
    <property type="term" value="C:nucleoplasm"/>
    <property type="evidence" value="ECO:0007669"/>
    <property type="project" value="EnsemblFungi"/>
</dbReference>
<dbReference type="PANTHER" id="PTHR12967">
    <property type="entry name" value="PROTEIN SHQ1 HOMOLOG"/>
    <property type="match status" value="1"/>
</dbReference>
<accession>G0W6I6</accession>
<sequence>MLTPKFEVTQDDEFLYITIHISNIRFNASGLELIIDENLFIFHLSPYYLRLRFPEKLVDDERSNAEFKSKEESIFVKAPKLEKGTFFEDLDFPTKLLARQGDLIEADDQEKVIQKKPLIQEVGGSDKKTSILRESISDINAQGEQFNWEIEQKVTDPTSDGLLGVKYGFNNMYDSMISVSISNGNDINELDDPEHTNANDRVKERLLKEDSKFDPEYYVSDYMINKYGSGEDLVMNGIKALLEYTPPLVKLYLKWYKHTDNKDGIMPVEFTTEEQEQMQNNIPQREYLIDGSETKRAYITLLNVLFGYVFEQLENEGQHNTESAWTMGKLIPQISFLDQQLILEEDASKDATQIKGAVVTGIRRAMCYPLHRHYELSLKVWKQVYYLLRAGKRTVIRALLDINEVFRFHDVYYVYSKILLADLTSWFISQSTEPVLRSLAIEMHRQLELLQNKPGIDNVGSGDLCFQFLDPYSDEPEEEQDVLKENTVGRKTLREWELMAEEHYKESESG</sequence>
<protein>
    <recommendedName>
        <fullName evidence="2">CS domain-containing protein</fullName>
    </recommendedName>
</protein>
<dbReference type="AlphaFoldDB" id="G0W6I6"/>
<feature type="domain" description="CS" evidence="2">
    <location>
        <begin position="1"/>
        <end position="91"/>
    </location>
</feature>
<evidence type="ECO:0000313" key="4">
    <source>
        <dbReference type="Proteomes" id="UP000000689"/>
    </source>
</evidence>
<evidence type="ECO:0000256" key="1">
    <source>
        <dbReference type="ARBA" id="ARBA00005607"/>
    </source>
</evidence>
<dbReference type="InterPro" id="IPR048696">
    <property type="entry name" value="SHQ1-like_CS"/>
</dbReference>
<organism evidence="3 4">
    <name type="scientific">Naumovozyma dairenensis (strain ATCC 10597 / BCRC 20456 / CBS 421 / NBRC 0211 / NRRL Y-12639)</name>
    <name type="common">Saccharomyces dairenensis</name>
    <dbReference type="NCBI Taxonomy" id="1071378"/>
    <lineage>
        <taxon>Eukaryota</taxon>
        <taxon>Fungi</taxon>
        <taxon>Dikarya</taxon>
        <taxon>Ascomycota</taxon>
        <taxon>Saccharomycotina</taxon>
        <taxon>Saccharomycetes</taxon>
        <taxon>Saccharomycetales</taxon>
        <taxon>Saccharomycetaceae</taxon>
        <taxon>Naumovozyma</taxon>
    </lineage>
</organism>
<dbReference type="EMBL" id="HE580268">
    <property type="protein sequence ID" value="CCD23397.1"/>
    <property type="molecule type" value="Genomic_DNA"/>
</dbReference>
<dbReference type="GO" id="GO:0000493">
    <property type="term" value="P:box H/ACA snoRNP assembly"/>
    <property type="evidence" value="ECO:0007669"/>
    <property type="project" value="EnsemblFungi"/>
</dbReference>
<comment type="similarity">
    <text evidence="1">Belongs to the SHQ1 family.</text>
</comment>
<dbReference type="InterPro" id="IPR007009">
    <property type="entry name" value="Shq1_C"/>
</dbReference>
<name>G0W6I6_NAUDC</name>
<dbReference type="Pfam" id="PF04925">
    <property type="entry name" value="SHQ1"/>
    <property type="match status" value="1"/>
</dbReference>
<dbReference type="STRING" id="1071378.G0W6I6"/>
<dbReference type="KEGG" id="ndi:NDAI_0B03630"/>
<dbReference type="GeneID" id="11497502"/>
<dbReference type="SUPFAM" id="SSF49764">
    <property type="entry name" value="HSP20-like chaperones"/>
    <property type="match status" value="1"/>
</dbReference>
<dbReference type="InterPro" id="IPR039742">
    <property type="entry name" value="Shq1"/>
</dbReference>
<dbReference type="InterPro" id="IPR008978">
    <property type="entry name" value="HSP20-like_chaperone"/>
</dbReference>
<dbReference type="GO" id="GO:0051082">
    <property type="term" value="F:unfolded protein binding"/>
    <property type="evidence" value="ECO:0007669"/>
    <property type="project" value="EnsemblFungi"/>
</dbReference>
<proteinExistence type="inferred from homology"/>
<dbReference type="Gene3D" id="2.60.40.790">
    <property type="match status" value="1"/>
</dbReference>
<dbReference type="FunFam" id="2.60.40.790:FF:000064">
    <property type="entry name" value="Protein SHQ1"/>
    <property type="match status" value="1"/>
</dbReference>
<keyword evidence="4" id="KW-1185">Reference proteome</keyword>
<dbReference type="PROSITE" id="PS51203">
    <property type="entry name" value="CS"/>
    <property type="match status" value="1"/>
</dbReference>
<dbReference type="InterPro" id="IPR007052">
    <property type="entry name" value="CS_dom"/>
</dbReference>
<dbReference type="Proteomes" id="UP000000689">
    <property type="component" value="Chromosome 2"/>
</dbReference>
<dbReference type="RefSeq" id="XP_003668640.1">
    <property type="nucleotide sequence ID" value="XM_003668592.1"/>
</dbReference>
<dbReference type="GO" id="GO:0005829">
    <property type="term" value="C:cytosol"/>
    <property type="evidence" value="ECO:0007669"/>
    <property type="project" value="EnsemblFungi"/>
</dbReference>
<reference evidence="3 4" key="1">
    <citation type="journal article" date="2011" name="Proc. Natl. Acad. Sci. U.S.A.">
        <title>Evolutionary erosion of yeast sex chromosomes by mating-type switching accidents.</title>
        <authorList>
            <person name="Gordon J.L."/>
            <person name="Armisen D."/>
            <person name="Proux-Wera E."/>
            <person name="Oheigeartaigh S.S."/>
            <person name="Byrne K.P."/>
            <person name="Wolfe K.H."/>
        </authorList>
    </citation>
    <scope>NUCLEOTIDE SEQUENCE [LARGE SCALE GENOMIC DNA]</scope>
    <source>
        <strain evidence="4">ATCC 10597 / BCRC 20456 / CBS 421 / NBRC 0211 / NRRL Y-12639</strain>
    </source>
</reference>
<dbReference type="OMA" id="HNIESAW"/>
<gene>
    <name evidence="3" type="primary">NDAI0B03630</name>
    <name evidence="3" type="ordered locus">NDAI_0B03630</name>
</gene>
<dbReference type="eggNOG" id="KOG3247">
    <property type="taxonomic scope" value="Eukaryota"/>
</dbReference>
<dbReference type="Pfam" id="PF21413">
    <property type="entry name" value="SHQ1-like_CS"/>
    <property type="match status" value="1"/>
</dbReference>
<dbReference type="PANTHER" id="PTHR12967:SF0">
    <property type="entry name" value="PROTEIN SHQ1 HOMOLOG"/>
    <property type="match status" value="1"/>
</dbReference>